<sequence>MDQESAHMVAASKVPMLKPGEYKIWRMRIEQYIQMIDYALWEVIENEVKARSTLMMGVPNEHQLKFNSIKDAKKLLEAVEKRFGGNEATKKTQRNLLKQQYENFTAPSSEMLDQTFDRLQKLVSQLELLGEKISQEDVNQKLLSLSPEWNTHVVVWRNKADLDTMSMDDLYNNLKVYEPKVKGMSSSSSSTQNMAFVSSSNNNTSSTNEAVNTAHGVSTASTQVNAANSTNIDNLSDAVICAFFASQPNSPQLVHEDLQQIHPDDMEEMDLRWQMAMLTMRARRFLKNTGSLLLMCKAPRNQDNKNKESSRRSVPVETSTSTALVSCDGLGGYDWSDHAEEGPNYAPMAFSSSSSDSKVSNDSICLKSCLETVELLKSQNDQLLKDLKKYELMVLGYKTCLKSIEEKLEVYKANESIYSQDIKGLKFEIHIGEITIRELRKKLETVQKEKDGIQLNVDKFEHASKSLNKLIECQIVDNCKKGLGYENYNAVPPPYTGNFMPPTPNLSFTGLDEFVNEPAVENCKAMSSEEEPKVVRKNDDASIIEEWVLDDEEEDVS</sequence>
<proteinExistence type="predicted"/>
<dbReference type="PANTHER" id="PTHR35317">
    <property type="entry name" value="OS04G0629600 PROTEIN"/>
    <property type="match status" value="1"/>
</dbReference>
<reference evidence="3" key="1">
    <citation type="journal article" date="2022" name="Int. J. Mol. Sci.">
        <title>Draft Genome of Tanacetum Coccineum: Genomic Comparison of Closely Related Tanacetum-Family Plants.</title>
        <authorList>
            <person name="Yamashiro T."/>
            <person name="Shiraishi A."/>
            <person name="Nakayama K."/>
            <person name="Satake H."/>
        </authorList>
    </citation>
    <scope>NUCLEOTIDE SEQUENCE</scope>
</reference>
<comment type="caution">
    <text evidence="3">The sequence shown here is derived from an EMBL/GenBank/DDBJ whole genome shotgun (WGS) entry which is preliminary data.</text>
</comment>
<evidence type="ECO:0000313" key="4">
    <source>
        <dbReference type="Proteomes" id="UP001151760"/>
    </source>
</evidence>
<evidence type="ECO:0000256" key="1">
    <source>
        <dbReference type="SAM" id="Coils"/>
    </source>
</evidence>
<feature type="region of interest" description="Disordered" evidence="2">
    <location>
        <begin position="298"/>
        <end position="318"/>
    </location>
</feature>
<reference evidence="3" key="2">
    <citation type="submission" date="2022-01" db="EMBL/GenBank/DDBJ databases">
        <authorList>
            <person name="Yamashiro T."/>
            <person name="Shiraishi A."/>
            <person name="Satake H."/>
            <person name="Nakayama K."/>
        </authorList>
    </citation>
    <scope>NUCLEOTIDE SEQUENCE</scope>
</reference>
<dbReference type="Proteomes" id="UP001151760">
    <property type="component" value="Unassembled WGS sequence"/>
</dbReference>
<feature type="coiled-coil region" evidence="1">
    <location>
        <begin position="436"/>
        <end position="463"/>
    </location>
</feature>
<dbReference type="PANTHER" id="PTHR35317:SF23">
    <property type="entry name" value="OS04G0629600 PROTEIN"/>
    <property type="match status" value="1"/>
</dbReference>
<keyword evidence="4" id="KW-1185">Reference proteome</keyword>
<keyword evidence="1" id="KW-0175">Coiled coil</keyword>
<evidence type="ECO:0000313" key="3">
    <source>
        <dbReference type="EMBL" id="GJS98609.1"/>
    </source>
</evidence>
<dbReference type="EMBL" id="BQNB010012057">
    <property type="protein sequence ID" value="GJS98609.1"/>
    <property type="molecule type" value="Genomic_DNA"/>
</dbReference>
<name>A0ABQ5A7J3_9ASTR</name>
<evidence type="ECO:0000256" key="2">
    <source>
        <dbReference type="SAM" id="MobiDB-lite"/>
    </source>
</evidence>
<accession>A0ABQ5A7J3</accession>
<feature type="compositionally biased region" description="Low complexity" evidence="2">
    <location>
        <begin position="198"/>
        <end position="208"/>
    </location>
</feature>
<gene>
    <name evidence="3" type="ORF">Tco_0819779</name>
</gene>
<organism evidence="3 4">
    <name type="scientific">Tanacetum coccineum</name>
    <dbReference type="NCBI Taxonomy" id="301880"/>
    <lineage>
        <taxon>Eukaryota</taxon>
        <taxon>Viridiplantae</taxon>
        <taxon>Streptophyta</taxon>
        <taxon>Embryophyta</taxon>
        <taxon>Tracheophyta</taxon>
        <taxon>Spermatophyta</taxon>
        <taxon>Magnoliopsida</taxon>
        <taxon>eudicotyledons</taxon>
        <taxon>Gunneridae</taxon>
        <taxon>Pentapetalae</taxon>
        <taxon>asterids</taxon>
        <taxon>campanulids</taxon>
        <taxon>Asterales</taxon>
        <taxon>Asteraceae</taxon>
        <taxon>Asteroideae</taxon>
        <taxon>Anthemideae</taxon>
        <taxon>Anthemidinae</taxon>
        <taxon>Tanacetum</taxon>
    </lineage>
</organism>
<feature type="compositionally biased region" description="Basic and acidic residues" evidence="2">
    <location>
        <begin position="300"/>
        <end position="311"/>
    </location>
</feature>
<feature type="region of interest" description="Disordered" evidence="2">
    <location>
        <begin position="186"/>
        <end position="213"/>
    </location>
</feature>
<protein>
    <submittedName>
        <fullName evidence="3">Uncharacterized protein</fullName>
    </submittedName>
</protein>
<dbReference type="Pfam" id="PF14223">
    <property type="entry name" value="Retrotran_gag_2"/>
    <property type="match status" value="1"/>
</dbReference>